<keyword evidence="3" id="KW-0408">Iron</keyword>
<dbReference type="EMBL" id="JADKBR010000020">
    <property type="protein sequence ID" value="MBK8891912.1"/>
    <property type="molecule type" value="Genomic_DNA"/>
</dbReference>
<dbReference type="InterPro" id="IPR035938">
    <property type="entry name" value="Hemerythrin-like_sf"/>
</dbReference>
<sequence>MSLSQADWSERLVFGIARVDAQHKQLFDLAATFEGSGDQIRVMKTLASLANYVRIHLIEEELLLERCGYPKLAEHKELHKHFKTLLQQLLAEANGMTLDQIAERVHYLINGWFYNHIMIADLDYVPLVKEHPEHQLLE</sequence>
<dbReference type="AlphaFoldDB" id="A0A9D7LXB2"/>
<evidence type="ECO:0000256" key="2">
    <source>
        <dbReference type="ARBA" id="ARBA00022723"/>
    </source>
</evidence>
<organism evidence="5 6">
    <name type="scientific">Candidatus Dechloromonas phosphorivorans</name>
    <dbReference type="NCBI Taxonomy" id="2899244"/>
    <lineage>
        <taxon>Bacteria</taxon>
        <taxon>Pseudomonadati</taxon>
        <taxon>Pseudomonadota</taxon>
        <taxon>Betaproteobacteria</taxon>
        <taxon>Rhodocyclales</taxon>
        <taxon>Azonexaceae</taxon>
        <taxon>Dechloromonas</taxon>
    </lineage>
</organism>
<protein>
    <submittedName>
        <fullName evidence="5">Hemerythrin domain-containing protein</fullName>
    </submittedName>
</protein>
<reference evidence="5" key="1">
    <citation type="submission" date="2020-10" db="EMBL/GenBank/DDBJ databases">
        <title>Connecting structure to function with the recovery of over 1000 high-quality activated sludge metagenome-assembled genomes encoding full-length rRNA genes using long-read sequencing.</title>
        <authorList>
            <person name="Singleton C.M."/>
            <person name="Petriglieri F."/>
            <person name="Kristensen J.M."/>
            <person name="Kirkegaard R.H."/>
            <person name="Michaelsen T.Y."/>
            <person name="Andersen M.H."/>
            <person name="Karst S.M."/>
            <person name="Dueholm M.S."/>
            <person name="Nielsen P.H."/>
            <person name="Albertsen M."/>
        </authorList>
    </citation>
    <scope>NUCLEOTIDE SEQUENCE</scope>
    <source>
        <strain evidence="5">OdNE_18-Q3-R46-58_BAT3C.305</strain>
    </source>
</reference>
<dbReference type="Gene3D" id="1.20.120.50">
    <property type="entry name" value="Hemerythrin-like"/>
    <property type="match status" value="1"/>
</dbReference>
<evidence type="ECO:0000313" key="5">
    <source>
        <dbReference type="EMBL" id="MBK8891912.1"/>
    </source>
</evidence>
<dbReference type="Proteomes" id="UP000808146">
    <property type="component" value="Unassembled WGS sequence"/>
</dbReference>
<proteinExistence type="inferred from homology"/>
<dbReference type="PANTHER" id="PTHR37164">
    <property type="entry name" value="BACTERIOHEMERYTHRIN"/>
    <property type="match status" value="1"/>
</dbReference>
<comment type="caution">
    <text evidence="5">The sequence shown here is derived from an EMBL/GenBank/DDBJ whole genome shotgun (WGS) entry which is preliminary data.</text>
</comment>
<dbReference type="InterPro" id="IPR012827">
    <property type="entry name" value="Hemerythrin_metal-bd"/>
</dbReference>
<dbReference type="GO" id="GO:0046872">
    <property type="term" value="F:metal ion binding"/>
    <property type="evidence" value="ECO:0007669"/>
    <property type="project" value="UniProtKB-KW"/>
</dbReference>
<evidence type="ECO:0000256" key="1">
    <source>
        <dbReference type="ARBA" id="ARBA00010587"/>
    </source>
</evidence>
<dbReference type="CDD" id="cd12107">
    <property type="entry name" value="Hemerythrin"/>
    <property type="match status" value="1"/>
</dbReference>
<comment type="similarity">
    <text evidence="1">Belongs to the hemerythrin family.</text>
</comment>
<keyword evidence="2" id="KW-0479">Metal-binding</keyword>
<gene>
    <name evidence="5" type="ORF">IPN75_16765</name>
</gene>
<dbReference type="InterPro" id="IPR050669">
    <property type="entry name" value="Hemerythrin"/>
</dbReference>
<name>A0A9D7LXB2_9RHOO</name>
<evidence type="ECO:0000313" key="6">
    <source>
        <dbReference type="Proteomes" id="UP000808146"/>
    </source>
</evidence>
<evidence type="ECO:0000259" key="4">
    <source>
        <dbReference type="Pfam" id="PF01814"/>
    </source>
</evidence>
<dbReference type="PANTHER" id="PTHR37164:SF1">
    <property type="entry name" value="BACTERIOHEMERYTHRIN"/>
    <property type="match status" value="1"/>
</dbReference>
<feature type="domain" description="Hemerythrin-like" evidence="4">
    <location>
        <begin position="16"/>
        <end position="127"/>
    </location>
</feature>
<dbReference type="SUPFAM" id="SSF47188">
    <property type="entry name" value="Hemerythrin-like"/>
    <property type="match status" value="1"/>
</dbReference>
<dbReference type="NCBIfam" id="TIGR02481">
    <property type="entry name" value="hemeryth_dom"/>
    <property type="match status" value="1"/>
</dbReference>
<dbReference type="InterPro" id="IPR012312">
    <property type="entry name" value="Hemerythrin-like"/>
</dbReference>
<evidence type="ECO:0000256" key="3">
    <source>
        <dbReference type="ARBA" id="ARBA00023004"/>
    </source>
</evidence>
<dbReference type="Pfam" id="PF01814">
    <property type="entry name" value="Hemerythrin"/>
    <property type="match status" value="1"/>
</dbReference>
<accession>A0A9D7LXB2</accession>